<organism evidence="7 8">
    <name type="scientific">Clavelina lepadiformis</name>
    <name type="common">Light-bulb sea squirt</name>
    <name type="synonym">Ascidia lepadiformis</name>
    <dbReference type="NCBI Taxonomy" id="159417"/>
    <lineage>
        <taxon>Eukaryota</taxon>
        <taxon>Metazoa</taxon>
        <taxon>Chordata</taxon>
        <taxon>Tunicata</taxon>
        <taxon>Ascidiacea</taxon>
        <taxon>Aplousobranchia</taxon>
        <taxon>Clavelinidae</taxon>
        <taxon>Clavelina</taxon>
    </lineage>
</organism>
<gene>
    <name evidence="7" type="ORF">CVLEPA_LOCUS12265</name>
</gene>
<dbReference type="PROSITE" id="PS00107">
    <property type="entry name" value="PROTEIN_KINASE_ATP"/>
    <property type="match status" value="1"/>
</dbReference>
<dbReference type="InterPro" id="IPR051681">
    <property type="entry name" value="Ser/Thr_Kinases-Pseudokinases"/>
</dbReference>
<protein>
    <recommendedName>
        <fullName evidence="6">Protein kinase domain-containing protein</fullName>
    </recommendedName>
</protein>
<dbReference type="Pfam" id="PF00069">
    <property type="entry name" value="Pkinase"/>
    <property type="match status" value="1"/>
</dbReference>
<dbReference type="InterPro" id="IPR008271">
    <property type="entry name" value="Ser/Thr_kinase_AS"/>
</dbReference>
<feature type="binding site" evidence="5">
    <location>
        <position position="46"/>
    </location>
    <ligand>
        <name>ATP</name>
        <dbReference type="ChEBI" id="CHEBI:30616"/>
    </ligand>
</feature>
<evidence type="ECO:0000259" key="6">
    <source>
        <dbReference type="PROSITE" id="PS50011"/>
    </source>
</evidence>
<evidence type="ECO:0000256" key="2">
    <source>
        <dbReference type="ARBA" id="ARBA00022741"/>
    </source>
</evidence>
<sequence>MTNAQITLFRPDDVFCVIGERGSLGSGSYGKVRLGIHEILGQIAVKCSEMKGGILERDLLEKKIKKEIGHLQQANHENIVRVYGWTQWPGAIAIIMEYLSAGNLKTILLDEDIVLGPLIRTRFGAEIANGLAFIHNLFDDKRLLHGDIKPENILMTEDLHCKIEDFGAAELCSFTGSSTLSKRRSSLQMTLFYAAPERLRDISTKLTTKCDTYSVGITYHMILARELPLTIGTSVTTFIEAIVNGQRPSLESILEYERSLEAGNNDAGIIRFFKEEMIGCWQQDPADRPTMTEVKERLYDKLANRNVSVIENQVGEALGEMKLRKSSYNKDDCLPAYYGLPPSFDFNATLLPQQESTCCSLDYPDPSSPYKSEIACRQEEFQGKKREEHEDSEPSEILSSAQAQIQGCLETLHKNDFLKGMEDDSLLTLAKFDIMQIHSYVSSKHTQEFRTEVIKVVLHNDAIPLFLQYFKVLVNDGNKYPKNRLSEDLLLRLEYLILSMTDVSSIFCVSCGKQGLLSLLVTHLRKLNSLSLVPVQWQEMAEIATISILLNCARFQNSSKYVSEIDTFSVVMTYQKEMAEEPKINRIELLTLSAFLLAYVAGEDHIGEVKVHTTLIHTIIWHLTEGLKQSNRLIKFHDGYCLTWELCDGLAQLAYNSDNAAAIFKIQDSVDCILSTLKSDTEINRRAGLHLIYNLSKNCKKKVTKHTKLINYLETMRVQDPIVDMRILADKVLQQINSTTSSGIWAIMKLRK</sequence>
<dbReference type="PROSITE" id="PS50011">
    <property type="entry name" value="PROTEIN_KINASE_DOM"/>
    <property type="match status" value="1"/>
</dbReference>
<name>A0ABP0FTT7_CLALP</name>
<dbReference type="SUPFAM" id="SSF56112">
    <property type="entry name" value="Protein kinase-like (PK-like)"/>
    <property type="match status" value="1"/>
</dbReference>
<dbReference type="PANTHER" id="PTHR44329">
    <property type="entry name" value="SERINE/THREONINE-PROTEIN KINASE TNNI3K-RELATED"/>
    <property type="match status" value="1"/>
</dbReference>
<evidence type="ECO:0000256" key="3">
    <source>
        <dbReference type="ARBA" id="ARBA00022777"/>
    </source>
</evidence>
<proteinExistence type="predicted"/>
<dbReference type="InterPro" id="IPR017441">
    <property type="entry name" value="Protein_kinase_ATP_BS"/>
</dbReference>
<accession>A0ABP0FTT7</accession>
<comment type="caution">
    <text evidence="7">The sequence shown here is derived from an EMBL/GenBank/DDBJ whole genome shotgun (WGS) entry which is preliminary data.</text>
</comment>
<evidence type="ECO:0000313" key="7">
    <source>
        <dbReference type="EMBL" id="CAK8682047.1"/>
    </source>
</evidence>
<dbReference type="Gene3D" id="1.10.510.10">
    <property type="entry name" value="Transferase(Phosphotransferase) domain 1"/>
    <property type="match status" value="1"/>
</dbReference>
<evidence type="ECO:0000256" key="5">
    <source>
        <dbReference type="PROSITE-ProRule" id="PRU10141"/>
    </source>
</evidence>
<dbReference type="SMART" id="SM00220">
    <property type="entry name" value="S_TKc"/>
    <property type="match status" value="1"/>
</dbReference>
<keyword evidence="4 5" id="KW-0067">ATP-binding</keyword>
<evidence type="ECO:0000313" key="8">
    <source>
        <dbReference type="Proteomes" id="UP001642483"/>
    </source>
</evidence>
<feature type="domain" description="Protein kinase" evidence="6">
    <location>
        <begin position="18"/>
        <end position="302"/>
    </location>
</feature>
<keyword evidence="3" id="KW-0418">Kinase</keyword>
<dbReference type="PROSITE" id="PS00108">
    <property type="entry name" value="PROTEIN_KINASE_ST"/>
    <property type="match status" value="1"/>
</dbReference>
<dbReference type="InterPro" id="IPR011009">
    <property type="entry name" value="Kinase-like_dom_sf"/>
</dbReference>
<dbReference type="InterPro" id="IPR016024">
    <property type="entry name" value="ARM-type_fold"/>
</dbReference>
<dbReference type="Proteomes" id="UP001642483">
    <property type="component" value="Unassembled WGS sequence"/>
</dbReference>
<dbReference type="PANTHER" id="PTHR44329:SF288">
    <property type="entry name" value="MITOGEN-ACTIVATED PROTEIN KINASE KINASE KINASE 20"/>
    <property type="match status" value="1"/>
</dbReference>
<dbReference type="EMBL" id="CAWYQH010000090">
    <property type="protein sequence ID" value="CAK8682047.1"/>
    <property type="molecule type" value="Genomic_DNA"/>
</dbReference>
<dbReference type="InterPro" id="IPR000719">
    <property type="entry name" value="Prot_kinase_dom"/>
</dbReference>
<dbReference type="SUPFAM" id="SSF48371">
    <property type="entry name" value="ARM repeat"/>
    <property type="match status" value="1"/>
</dbReference>
<keyword evidence="8" id="KW-1185">Reference proteome</keyword>
<evidence type="ECO:0000256" key="4">
    <source>
        <dbReference type="ARBA" id="ARBA00022840"/>
    </source>
</evidence>
<reference evidence="7 8" key="1">
    <citation type="submission" date="2024-02" db="EMBL/GenBank/DDBJ databases">
        <authorList>
            <person name="Daric V."/>
            <person name="Darras S."/>
        </authorList>
    </citation>
    <scope>NUCLEOTIDE SEQUENCE [LARGE SCALE GENOMIC DNA]</scope>
</reference>
<evidence type="ECO:0000256" key="1">
    <source>
        <dbReference type="ARBA" id="ARBA00022679"/>
    </source>
</evidence>
<keyword evidence="1" id="KW-0808">Transferase</keyword>
<keyword evidence="2 5" id="KW-0547">Nucleotide-binding</keyword>